<dbReference type="InterPro" id="IPR036681">
    <property type="entry name" value="PgpA-like_sf"/>
</dbReference>
<dbReference type="GO" id="GO:0008962">
    <property type="term" value="F:phosphatidylglycerophosphatase activity"/>
    <property type="evidence" value="ECO:0007669"/>
    <property type="project" value="InterPro"/>
</dbReference>
<keyword evidence="1" id="KW-0472">Membrane</keyword>
<organism evidence="3 4">
    <name type="scientific">Tichowtungia aerotolerans</name>
    <dbReference type="NCBI Taxonomy" id="2697043"/>
    <lineage>
        <taxon>Bacteria</taxon>
        <taxon>Pseudomonadati</taxon>
        <taxon>Kiritimatiellota</taxon>
        <taxon>Tichowtungiia</taxon>
        <taxon>Tichowtungiales</taxon>
        <taxon>Tichowtungiaceae</taxon>
        <taxon>Tichowtungia</taxon>
    </lineage>
</organism>
<dbReference type="EMBL" id="CP047593">
    <property type="protein sequence ID" value="QHI70167.1"/>
    <property type="molecule type" value="Genomic_DNA"/>
</dbReference>
<evidence type="ECO:0000259" key="2">
    <source>
        <dbReference type="Pfam" id="PF04608"/>
    </source>
</evidence>
<protein>
    <submittedName>
        <fullName evidence="3">Phosphatidylglycerophosphatase A</fullName>
    </submittedName>
</protein>
<feature type="transmembrane region" description="Helical" evidence="1">
    <location>
        <begin position="123"/>
        <end position="146"/>
    </location>
</feature>
<name>A0A6P1M8E7_9BACT</name>
<accession>A0A6P1M8E7</accession>
<dbReference type="PANTHER" id="PTHR36305">
    <property type="entry name" value="PHOSPHATIDYLGLYCEROPHOSPHATASE A"/>
    <property type="match status" value="1"/>
</dbReference>
<dbReference type="GO" id="GO:0006629">
    <property type="term" value="P:lipid metabolic process"/>
    <property type="evidence" value="ECO:0007669"/>
    <property type="project" value="InterPro"/>
</dbReference>
<dbReference type="InterPro" id="IPR007686">
    <property type="entry name" value="YutG/PgpA"/>
</dbReference>
<dbReference type="Pfam" id="PF04608">
    <property type="entry name" value="PgpA"/>
    <property type="match status" value="1"/>
</dbReference>
<evidence type="ECO:0000313" key="3">
    <source>
        <dbReference type="EMBL" id="QHI70167.1"/>
    </source>
</evidence>
<sequence>MNKFIKWTAVGFGFGLSPVMPGTVGTLWGIPLFWAIADLSLPIQIVLCLIFTLLAVPLCAKAESLIGKGKDPGCIVADEYLTLPICYLGLPFSLGVILAGFVFHRIFDITKPPPIKQLQRIKGGIGIVIDDFLAALIALVCNHVLFRIVIPMFG</sequence>
<evidence type="ECO:0000313" key="4">
    <source>
        <dbReference type="Proteomes" id="UP000464954"/>
    </source>
</evidence>
<keyword evidence="1" id="KW-1133">Transmembrane helix</keyword>
<feature type="transmembrane region" description="Helical" evidence="1">
    <location>
        <begin position="81"/>
        <end position="103"/>
    </location>
</feature>
<dbReference type="PIRSF" id="PIRSF006162">
    <property type="entry name" value="PgpA"/>
    <property type="match status" value="1"/>
</dbReference>
<dbReference type="PANTHER" id="PTHR36305:SF1">
    <property type="entry name" value="PHOSPHATIDYLGLYCEROPHOSPHATASE A"/>
    <property type="match status" value="1"/>
</dbReference>
<keyword evidence="1" id="KW-0812">Transmembrane</keyword>
<dbReference type="SUPFAM" id="SSF101307">
    <property type="entry name" value="YutG-like"/>
    <property type="match status" value="1"/>
</dbReference>
<feature type="domain" description="YutG/PgpA" evidence="2">
    <location>
        <begin position="8"/>
        <end position="145"/>
    </location>
</feature>
<feature type="transmembrane region" description="Helical" evidence="1">
    <location>
        <begin position="12"/>
        <end position="35"/>
    </location>
</feature>
<evidence type="ECO:0000256" key="1">
    <source>
        <dbReference type="SAM" id="Phobius"/>
    </source>
</evidence>
<keyword evidence="4" id="KW-1185">Reference proteome</keyword>
<dbReference type="CDD" id="cd06971">
    <property type="entry name" value="PgpA"/>
    <property type="match status" value="1"/>
</dbReference>
<dbReference type="RefSeq" id="WP_160629345.1">
    <property type="nucleotide sequence ID" value="NZ_CP047593.1"/>
</dbReference>
<dbReference type="AlphaFoldDB" id="A0A6P1M8E7"/>
<feature type="transmembrane region" description="Helical" evidence="1">
    <location>
        <begin position="41"/>
        <end position="60"/>
    </location>
</feature>
<proteinExistence type="predicted"/>
<reference evidence="3 4" key="1">
    <citation type="submission" date="2020-01" db="EMBL/GenBank/DDBJ databases">
        <title>Ponticoccus aerotolerans gen. nov., sp. nov., an anaerobic bacterium and proposal of Ponticoccusceae fam. nov., Ponticoccusles ord. nov. and Ponticoccuse classis nov. in the phylum Kiritimatiellaeota.</title>
        <authorList>
            <person name="Zhou L.Y."/>
            <person name="Du Z.J."/>
        </authorList>
    </citation>
    <scope>NUCLEOTIDE SEQUENCE [LARGE SCALE GENOMIC DNA]</scope>
    <source>
        <strain evidence="3 4">S-5007</strain>
    </source>
</reference>
<gene>
    <name evidence="3" type="ORF">GT409_12170</name>
</gene>
<dbReference type="Proteomes" id="UP000464954">
    <property type="component" value="Chromosome"/>
</dbReference>
<dbReference type="InterPro" id="IPR026037">
    <property type="entry name" value="PgpA"/>
</dbReference>
<dbReference type="KEGG" id="taer:GT409_12170"/>